<feature type="transmembrane region" description="Helical" evidence="8">
    <location>
        <begin position="67"/>
        <end position="91"/>
    </location>
</feature>
<feature type="transmembrane region" description="Helical" evidence="8">
    <location>
        <begin position="180"/>
        <end position="203"/>
    </location>
</feature>
<dbReference type="InterPro" id="IPR000515">
    <property type="entry name" value="MetI-like"/>
</dbReference>
<keyword evidence="7 8" id="KW-0472">Membrane</keyword>
<dbReference type="RefSeq" id="WP_266343188.1">
    <property type="nucleotide sequence ID" value="NZ_JAPKNH010000002.1"/>
</dbReference>
<evidence type="ECO:0000313" key="11">
    <source>
        <dbReference type="Proteomes" id="UP001596150"/>
    </source>
</evidence>
<dbReference type="PANTHER" id="PTHR43357">
    <property type="entry name" value="INNER MEMBRANE ABC TRANSPORTER PERMEASE PROTEIN YDCV"/>
    <property type="match status" value="1"/>
</dbReference>
<evidence type="ECO:0000256" key="3">
    <source>
        <dbReference type="ARBA" id="ARBA00022475"/>
    </source>
</evidence>
<keyword evidence="4" id="KW-0997">Cell inner membrane</keyword>
<comment type="subcellular location">
    <subcellularLocation>
        <location evidence="1">Cell inner membrane</location>
        <topology evidence="1">Multi-pass membrane protein</topology>
    </subcellularLocation>
    <subcellularLocation>
        <location evidence="8">Cell membrane</location>
        <topology evidence="8">Multi-pass membrane protein</topology>
    </subcellularLocation>
</comment>
<feature type="domain" description="ABC transmembrane type-1" evidence="9">
    <location>
        <begin position="68"/>
        <end position="256"/>
    </location>
</feature>
<feature type="transmembrane region" description="Helical" evidence="8">
    <location>
        <begin position="103"/>
        <end position="127"/>
    </location>
</feature>
<accession>A0ABW0PRE4</accession>
<keyword evidence="2 8" id="KW-0813">Transport</keyword>
<protein>
    <submittedName>
        <fullName evidence="10">ABC transporter permease</fullName>
    </submittedName>
</protein>
<comment type="similarity">
    <text evidence="8">Belongs to the binding-protein-dependent transport system permease family.</text>
</comment>
<evidence type="ECO:0000256" key="2">
    <source>
        <dbReference type="ARBA" id="ARBA00022448"/>
    </source>
</evidence>
<keyword evidence="5 8" id="KW-0812">Transmembrane</keyword>
<keyword evidence="3" id="KW-1003">Cell membrane</keyword>
<evidence type="ECO:0000313" key="10">
    <source>
        <dbReference type="EMBL" id="MFC5515189.1"/>
    </source>
</evidence>
<organism evidence="10 11">
    <name type="scientific">Kaistia terrae</name>
    <dbReference type="NCBI Taxonomy" id="537017"/>
    <lineage>
        <taxon>Bacteria</taxon>
        <taxon>Pseudomonadati</taxon>
        <taxon>Pseudomonadota</taxon>
        <taxon>Alphaproteobacteria</taxon>
        <taxon>Hyphomicrobiales</taxon>
        <taxon>Kaistiaceae</taxon>
        <taxon>Kaistia</taxon>
    </lineage>
</organism>
<evidence type="ECO:0000256" key="6">
    <source>
        <dbReference type="ARBA" id="ARBA00022989"/>
    </source>
</evidence>
<reference evidence="11" key="1">
    <citation type="journal article" date="2019" name="Int. J. Syst. Evol. Microbiol.">
        <title>The Global Catalogue of Microorganisms (GCM) 10K type strain sequencing project: providing services to taxonomists for standard genome sequencing and annotation.</title>
        <authorList>
            <consortium name="The Broad Institute Genomics Platform"/>
            <consortium name="The Broad Institute Genome Sequencing Center for Infectious Disease"/>
            <person name="Wu L."/>
            <person name="Ma J."/>
        </authorList>
    </citation>
    <scope>NUCLEOTIDE SEQUENCE [LARGE SCALE GENOMIC DNA]</scope>
    <source>
        <strain evidence="11">KACC 12633</strain>
    </source>
</reference>
<proteinExistence type="inferred from homology"/>
<keyword evidence="6 8" id="KW-1133">Transmembrane helix</keyword>
<dbReference type="SUPFAM" id="SSF161098">
    <property type="entry name" value="MetI-like"/>
    <property type="match status" value="1"/>
</dbReference>
<dbReference type="Pfam" id="PF00528">
    <property type="entry name" value="BPD_transp_1"/>
    <property type="match status" value="1"/>
</dbReference>
<feature type="transmembrane region" description="Helical" evidence="8">
    <location>
        <begin position="237"/>
        <end position="256"/>
    </location>
</feature>
<name>A0ABW0PRE4_9HYPH</name>
<sequence>MSTDYGLPLPRWWMRLGSILLVVILVLPALVVVPISFSSGSIIAFPLPGFSWHWYGEAAASPAWRDALLSSLRVGAASTLIATVIGTAAALGIDRLQGRTRAIVLLATLLPLVIPIVILALGAYFALATVGLSNSLTGLVIFHAALGLPFVTLSVVASLQGFDRTLWRAAASLGASPITAFRRVMLPIIAPGVAAGAIFAFAMSLDEVVVASFVTAPSQRTLPLQMFSGIKENTGPIVTAVATLLLLLSMTFLLVVEMLRRRSRRLATASEAT</sequence>
<comment type="caution">
    <text evidence="10">The sequence shown here is derived from an EMBL/GenBank/DDBJ whole genome shotgun (WGS) entry which is preliminary data.</text>
</comment>
<evidence type="ECO:0000256" key="5">
    <source>
        <dbReference type="ARBA" id="ARBA00022692"/>
    </source>
</evidence>
<evidence type="ECO:0000256" key="8">
    <source>
        <dbReference type="RuleBase" id="RU363032"/>
    </source>
</evidence>
<keyword evidence="11" id="KW-1185">Reference proteome</keyword>
<dbReference type="PANTHER" id="PTHR43357:SF4">
    <property type="entry name" value="INNER MEMBRANE ABC TRANSPORTER PERMEASE PROTEIN YDCV"/>
    <property type="match status" value="1"/>
</dbReference>
<feature type="transmembrane region" description="Helical" evidence="8">
    <location>
        <begin position="20"/>
        <end position="47"/>
    </location>
</feature>
<evidence type="ECO:0000256" key="1">
    <source>
        <dbReference type="ARBA" id="ARBA00004429"/>
    </source>
</evidence>
<dbReference type="CDD" id="cd06261">
    <property type="entry name" value="TM_PBP2"/>
    <property type="match status" value="1"/>
</dbReference>
<dbReference type="Proteomes" id="UP001596150">
    <property type="component" value="Unassembled WGS sequence"/>
</dbReference>
<gene>
    <name evidence="10" type="ORF">ACFPP9_05360</name>
</gene>
<dbReference type="InterPro" id="IPR035906">
    <property type="entry name" value="MetI-like_sf"/>
</dbReference>
<evidence type="ECO:0000259" key="9">
    <source>
        <dbReference type="PROSITE" id="PS50928"/>
    </source>
</evidence>
<dbReference type="EMBL" id="JBHSML010000002">
    <property type="protein sequence ID" value="MFC5515189.1"/>
    <property type="molecule type" value="Genomic_DNA"/>
</dbReference>
<dbReference type="Gene3D" id="1.10.3720.10">
    <property type="entry name" value="MetI-like"/>
    <property type="match status" value="1"/>
</dbReference>
<feature type="transmembrane region" description="Helical" evidence="8">
    <location>
        <begin position="139"/>
        <end position="159"/>
    </location>
</feature>
<evidence type="ECO:0000256" key="7">
    <source>
        <dbReference type="ARBA" id="ARBA00023136"/>
    </source>
</evidence>
<dbReference type="PROSITE" id="PS50928">
    <property type="entry name" value="ABC_TM1"/>
    <property type="match status" value="1"/>
</dbReference>
<evidence type="ECO:0000256" key="4">
    <source>
        <dbReference type="ARBA" id="ARBA00022519"/>
    </source>
</evidence>